<evidence type="ECO:0000256" key="1">
    <source>
        <dbReference type="ARBA" id="ARBA00001946"/>
    </source>
</evidence>
<dbReference type="GO" id="GO:0019825">
    <property type="term" value="F:oxygen binding"/>
    <property type="evidence" value="ECO:0007669"/>
    <property type="project" value="UniProtKB-ARBA"/>
</dbReference>
<dbReference type="GO" id="GO:0005524">
    <property type="term" value="F:ATP binding"/>
    <property type="evidence" value="ECO:0007669"/>
    <property type="project" value="UniProtKB-ARBA"/>
</dbReference>
<dbReference type="Pfam" id="PF07730">
    <property type="entry name" value="HisKA_3"/>
    <property type="match status" value="1"/>
</dbReference>
<keyword evidence="5" id="KW-0808">Transferase</keyword>
<protein>
    <submittedName>
        <fullName evidence="13">GAF domain-containing protein</fullName>
    </submittedName>
</protein>
<feature type="domain" description="GAF" evidence="12">
    <location>
        <begin position="248"/>
        <end position="395"/>
    </location>
</feature>
<gene>
    <name evidence="13" type="ORF">J8N05_35805</name>
</gene>
<keyword evidence="3" id="KW-0963">Cytoplasm</keyword>
<dbReference type="Pfam" id="PF13185">
    <property type="entry name" value="GAF_2"/>
    <property type="match status" value="2"/>
</dbReference>
<reference evidence="13 14" key="1">
    <citation type="submission" date="2021-04" db="EMBL/GenBank/DDBJ databases">
        <authorList>
            <person name="Tang X."/>
            <person name="Zhou X."/>
            <person name="Chen X."/>
            <person name="Cernava T."/>
            <person name="Zhang C."/>
        </authorList>
    </citation>
    <scope>NUCLEOTIDE SEQUENCE [LARGE SCALE GENOMIC DNA]</scope>
    <source>
        <strain evidence="13 14">BH-SS-21</strain>
    </source>
</reference>
<evidence type="ECO:0000256" key="6">
    <source>
        <dbReference type="ARBA" id="ARBA00022723"/>
    </source>
</evidence>
<keyword evidence="10" id="KW-0902">Two-component regulatory system</keyword>
<dbReference type="SMART" id="SM00065">
    <property type="entry name" value="GAF"/>
    <property type="match status" value="2"/>
</dbReference>
<dbReference type="GO" id="GO:0016020">
    <property type="term" value="C:membrane"/>
    <property type="evidence" value="ECO:0007669"/>
    <property type="project" value="InterPro"/>
</dbReference>
<dbReference type="EMBL" id="JAGPYQ010000002">
    <property type="protein sequence ID" value="MBQ0853533.1"/>
    <property type="molecule type" value="Genomic_DNA"/>
</dbReference>
<dbReference type="InterPro" id="IPR029016">
    <property type="entry name" value="GAF-like_dom_sf"/>
</dbReference>
<organism evidence="13 14">
    <name type="scientific">Streptomyces liliiviolaceus</name>
    <dbReference type="NCBI Taxonomy" id="2823109"/>
    <lineage>
        <taxon>Bacteria</taxon>
        <taxon>Bacillati</taxon>
        <taxon>Actinomycetota</taxon>
        <taxon>Actinomycetes</taxon>
        <taxon>Kitasatosporales</taxon>
        <taxon>Streptomycetaceae</taxon>
        <taxon>Streptomyces</taxon>
    </lineage>
</organism>
<feature type="compositionally biased region" description="Gly residues" evidence="11">
    <location>
        <begin position="1"/>
        <end position="13"/>
    </location>
</feature>
<dbReference type="InterPro" id="IPR003018">
    <property type="entry name" value="GAF"/>
</dbReference>
<dbReference type="FunFam" id="3.30.450.40:FF:000052">
    <property type="entry name" value="Oxygen sensor histidine kinase response regulator DevS/DosS"/>
    <property type="match status" value="1"/>
</dbReference>
<keyword evidence="7" id="KW-0418">Kinase</keyword>
<sequence>MSGGGYGSGGSGHGEADRGEPGRGAGRHGGDGRDLREQVPKLRLDELLDELQGRIETVRGTRDRLQGLLEAVLSVGRELDLAQVLRRIVESAIVLVDAEYGALGVIGQQRQLDQFVPVGIDEETWAQIGELPSGHGLLGELIRNPEPLRIAELSGHPASSGFPPHHPPMHTFLGVPISVRDTIFGNLYLTEKRGGGEFDPEDEAVLSTLAVAAGVAIENARLYEQVSLRERWLAAGAEITSELLSNVPQEQVLEVMLERAREITAADLGVVDLIVEGTGDLRGVLARGRQAETHLGLLLPREGTFAGAALTAGTLVTTTDVRKDKRITYGPDRWDGLGPAVAVPLGTNDGLRGVLMLARGAGRPPFNERETMSLLNFAGQAALVMELADRRRDAEQLSLLEDRDRIARDLHDLAIQRLFATGMTLQSAQRFVQHPQAAERLGRAVDDLDTTIKIIRSTIFGLRAHETAAVGLRVRVVRALEEAAAVLGFTPSLRMEGLLDVDVPGEVAEDAVAVVGEALTNIARHAEATAVDVALVVRDGRLTLTVTDDGTGMPTGGDGRRSGLRNLAERARHRGGELLLTDSQGNGASGDGGGESGGRVDSADGADGDGSDDGDKSGTRLTWRVPLDPHQAPDAS</sequence>
<dbReference type="PANTHER" id="PTHR24421">
    <property type="entry name" value="NITRATE/NITRITE SENSOR PROTEIN NARX-RELATED"/>
    <property type="match status" value="1"/>
</dbReference>
<keyword evidence="4" id="KW-0597">Phosphoprotein</keyword>
<dbReference type="Gene3D" id="1.20.5.1930">
    <property type="match status" value="1"/>
</dbReference>
<evidence type="ECO:0000256" key="5">
    <source>
        <dbReference type="ARBA" id="ARBA00022679"/>
    </source>
</evidence>
<evidence type="ECO:0000256" key="4">
    <source>
        <dbReference type="ARBA" id="ARBA00022553"/>
    </source>
</evidence>
<dbReference type="InterPro" id="IPR011712">
    <property type="entry name" value="Sig_transdc_His_kin_sub3_dim/P"/>
</dbReference>
<proteinExistence type="predicted"/>
<evidence type="ECO:0000256" key="2">
    <source>
        <dbReference type="ARBA" id="ARBA00001971"/>
    </source>
</evidence>
<dbReference type="SUPFAM" id="SSF55781">
    <property type="entry name" value="GAF domain-like"/>
    <property type="match status" value="2"/>
</dbReference>
<dbReference type="Gene3D" id="3.30.450.40">
    <property type="match status" value="2"/>
</dbReference>
<dbReference type="Gene3D" id="3.30.565.10">
    <property type="entry name" value="Histidine kinase-like ATPase, C-terminal domain"/>
    <property type="match status" value="1"/>
</dbReference>
<evidence type="ECO:0000256" key="10">
    <source>
        <dbReference type="ARBA" id="ARBA00023012"/>
    </source>
</evidence>
<dbReference type="SUPFAM" id="SSF55874">
    <property type="entry name" value="ATPase domain of HSP90 chaperone/DNA topoisomerase II/histidine kinase"/>
    <property type="match status" value="1"/>
</dbReference>
<dbReference type="InterPro" id="IPR036890">
    <property type="entry name" value="HATPase_C_sf"/>
</dbReference>
<dbReference type="RefSeq" id="WP_210890616.1">
    <property type="nucleotide sequence ID" value="NZ_JAGPYQ010000002.1"/>
</dbReference>
<feature type="region of interest" description="Disordered" evidence="11">
    <location>
        <begin position="576"/>
        <end position="636"/>
    </location>
</feature>
<keyword evidence="6" id="KW-0479">Metal-binding</keyword>
<feature type="region of interest" description="Disordered" evidence="11">
    <location>
        <begin position="1"/>
        <end position="36"/>
    </location>
</feature>
<dbReference type="GO" id="GO:0070026">
    <property type="term" value="F:nitric oxide binding"/>
    <property type="evidence" value="ECO:0007669"/>
    <property type="project" value="UniProtKB-ARBA"/>
</dbReference>
<evidence type="ECO:0000256" key="11">
    <source>
        <dbReference type="SAM" id="MobiDB-lite"/>
    </source>
</evidence>
<dbReference type="GO" id="GO:0000287">
    <property type="term" value="F:magnesium ion binding"/>
    <property type="evidence" value="ECO:0007669"/>
    <property type="project" value="UniProtKB-ARBA"/>
</dbReference>
<dbReference type="Pfam" id="PF02518">
    <property type="entry name" value="HATPase_c"/>
    <property type="match status" value="1"/>
</dbReference>
<evidence type="ECO:0000256" key="8">
    <source>
        <dbReference type="ARBA" id="ARBA00022842"/>
    </source>
</evidence>
<dbReference type="Proteomes" id="UP000677413">
    <property type="component" value="Unassembled WGS sequence"/>
</dbReference>
<feature type="compositionally biased region" description="Gly residues" evidence="11">
    <location>
        <begin position="587"/>
        <end position="597"/>
    </location>
</feature>
<keyword evidence="8" id="KW-0460">Magnesium</keyword>
<dbReference type="GO" id="GO:0019826">
    <property type="term" value="F:oxygen sensor activity"/>
    <property type="evidence" value="ECO:0007669"/>
    <property type="project" value="UniProtKB-ARBA"/>
</dbReference>
<dbReference type="GO" id="GO:0020037">
    <property type="term" value="F:heme binding"/>
    <property type="evidence" value="ECO:0007669"/>
    <property type="project" value="UniProtKB-ARBA"/>
</dbReference>
<dbReference type="PANTHER" id="PTHR24421:SF56">
    <property type="entry name" value="OXYGEN SENSOR HISTIDINE KINASE RESPONSE REGULATOR DOST"/>
    <property type="match status" value="1"/>
</dbReference>
<dbReference type="InterPro" id="IPR050482">
    <property type="entry name" value="Sensor_HK_TwoCompSys"/>
</dbReference>
<dbReference type="GO" id="GO:0000155">
    <property type="term" value="F:phosphorelay sensor kinase activity"/>
    <property type="evidence" value="ECO:0007669"/>
    <property type="project" value="InterPro"/>
</dbReference>
<evidence type="ECO:0000256" key="9">
    <source>
        <dbReference type="ARBA" id="ARBA00023004"/>
    </source>
</evidence>
<dbReference type="CDD" id="cd16917">
    <property type="entry name" value="HATPase_UhpB-NarQ-NarX-like"/>
    <property type="match status" value="1"/>
</dbReference>
<dbReference type="AlphaFoldDB" id="A0A940Y2T8"/>
<comment type="cofactor">
    <cofactor evidence="1">
        <name>Mg(2+)</name>
        <dbReference type="ChEBI" id="CHEBI:18420"/>
    </cofactor>
</comment>
<accession>A0A940Y2T8</accession>
<feature type="domain" description="GAF" evidence="12">
    <location>
        <begin position="80"/>
        <end position="227"/>
    </location>
</feature>
<dbReference type="GO" id="GO:0070025">
    <property type="term" value="F:carbon monoxide binding"/>
    <property type="evidence" value="ECO:0007669"/>
    <property type="project" value="UniProtKB-ARBA"/>
</dbReference>
<evidence type="ECO:0000313" key="13">
    <source>
        <dbReference type="EMBL" id="MBQ0853533.1"/>
    </source>
</evidence>
<evidence type="ECO:0000259" key="12">
    <source>
        <dbReference type="SMART" id="SM00065"/>
    </source>
</evidence>
<evidence type="ECO:0000256" key="3">
    <source>
        <dbReference type="ARBA" id="ARBA00022490"/>
    </source>
</evidence>
<comment type="caution">
    <text evidence="13">The sequence shown here is derived from an EMBL/GenBank/DDBJ whole genome shotgun (WGS) entry which is preliminary data.</text>
</comment>
<name>A0A940Y2T8_9ACTN</name>
<dbReference type="InterPro" id="IPR003594">
    <property type="entry name" value="HATPase_dom"/>
</dbReference>
<dbReference type="GO" id="GO:0070483">
    <property type="term" value="P:detection of hypoxia"/>
    <property type="evidence" value="ECO:0007669"/>
    <property type="project" value="UniProtKB-ARBA"/>
</dbReference>
<keyword evidence="9" id="KW-0408">Iron</keyword>
<dbReference type="GO" id="GO:0046983">
    <property type="term" value="F:protein dimerization activity"/>
    <property type="evidence" value="ECO:0007669"/>
    <property type="project" value="InterPro"/>
</dbReference>
<keyword evidence="14" id="KW-1185">Reference proteome</keyword>
<evidence type="ECO:0000313" key="14">
    <source>
        <dbReference type="Proteomes" id="UP000677413"/>
    </source>
</evidence>
<evidence type="ECO:0000256" key="7">
    <source>
        <dbReference type="ARBA" id="ARBA00022777"/>
    </source>
</evidence>
<comment type="cofactor">
    <cofactor evidence="2">
        <name>heme</name>
        <dbReference type="ChEBI" id="CHEBI:30413"/>
    </cofactor>
</comment>